<name>A0A917JHU5_9ENTE</name>
<reference evidence="1" key="1">
    <citation type="journal article" date="2014" name="Int. J. Syst. Evol. Microbiol.">
        <title>Complete genome sequence of Corynebacterium casei LMG S-19264T (=DSM 44701T), isolated from a smear-ripened cheese.</title>
        <authorList>
            <consortium name="US DOE Joint Genome Institute (JGI-PGF)"/>
            <person name="Walter F."/>
            <person name="Albersmeier A."/>
            <person name="Kalinowski J."/>
            <person name="Ruckert C."/>
        </authorList>
    </citation>
    <scope>NUCLEOTIDE SEQUENCE</scope>
    <source>
        <strain evidence="1">CCM 8433</strain>
    </source>
</reference>
<dbReference type="PANTHER" id="PTHR48098:SF6">
    <property type="entry name" value="FERRI-BACILLIBACTIN ESTERASE BESA"/>
    <property type="match status" value="1"/>
</dbReference>
<dbReference type="InterPro" id="IPR029058">
    <property type="entry name" value="AB_hydrolase_fold"/>
</dbReference>
<dbReference type="SUPFAM" id="SSF53474">
    <property type="entry name" value="alpha/beta-Hydrolases"/>
    <property type="match status" value="1"/>
</dbReference>
<protein>
    <submittedName>
        <fullName evidence="1">Esterase</fullName>
    </submittedName>
</protein>
<reference evidence="1" key="2">
    <citation type="submission" date="2020-09" db="EMBL/GenBank/DDBJ databases">
        <authorList>
            <person name="Sun Q."/>
            <person name="Sedlacek I."/>
        </authorList>
    </citation>
    <scope>NUCLEOTIDE SEQUENCE</scope>
    <source>
        <strain evidence="1">CCM 8433</strain>
    </source>
</reference>
<dbReference type="Proteomes" id="UP000622610">
    <property type="component" value="Unassembled WGS sequence"/>
</dbReference>
<keyword evidence="2" id="KW-1185">Reference proteome</keyword>
<proteinExistence type="predicted"/>
<dbReference type="RefSeq" id="WP_188368189.1">
    <property type="nucleotide sequence ID" value="NZ_BMDT01000010.1"/>
</dbReference>
<dbReference type="Pfam" id="PF00756">
    <property type="entry name" value="Esterase"/>
    <property type="match status" value="1"/>
</dbReference>
<dbReference type="PANTHER" id="PTHR48098">
    <property type="entry name" value="ENTEROCHELIN ESTERASE-RELATED"/>
    <property type="match status" value="1"/>
</dbReference>
<dbReference type="Gene3D" id="3.40.50.1820">
    <property type="entry name" value="alpha/beta hydrolase"/>
    <property type="match status" value="1"/>
</dbReference>
<gene>
    <name evidence="1" type="ORF">GCM10011482_20160</name>
</gene>
<dbReference type="InterPro" id="IPR000801">
    <property type="entry name" value="Esterase-like"/>
</dbReference>
<comment type="caution">
    <text evidence="1">The sequence shown here is derived from an EMBL/GenBank/DDBJ whole genome shotgun (WGS) entry which is preliminary data.</text>
</comment>
<accession>A0A917JHU5</accession>
<sequence>MPRRYQQPYLQLNSHYLWVPYTQQERRVRVLLPKNYQENVHETYPVLYMLDGQNVIHSREAYAGHSWKVIPHLKRNPQIPDLIIVAIDNDGEQRLDEYTPWAMSPEEVEKTQHIGGGGQAHAQWIVEQVKPFVDGHYRTQAEKETTFLAGSSLGGLMTAYMGAAYPDTFGVLGIFSLASWVNDEAFLQYIVQHPLKPETKVYLQVGTQEGNPADQAFTNRNVNQMYLDSSLWYYQTLLRTGHSLEQIWFRIQADETHSEEYWARHFGEFVVYSCQ</sequence>
<dbReference type="EMBL" id="BMDT01000010">
    <property type="protein sequence ID" value="GGI66362.1"/>
    <property type="molecule type" value="Genomic_DNA"/>
</dbReference>
<evidence type="ECO:0000313" key="1">
    <source>
        <dbReference type="EMBL" id="GGI66362.1"/>
    </source>
</evidence>
<dbReference type="AlphaFoldDB" id="A0A917JHU5"/>
<organism evidence="1 2">
    <name type="scientific">Enterococcus alcedinis</name>
    <dbReference type="NCBI Taxonomy" id="1274384"/>
    <lineage>
        <taxon>Bacteria</taxon>
        <taxon>Bacillati</taxon>
        <taxon>Bacillota</taxon>
        <taxon>Bacilli</taxon>
        <taxon>Lactobacillales</taxon>
        <taxon>Enterococcaceae</taxon>
        <taxon>Enterococcus</taxon>
    </lineage>
</organism>
<dbReference type="InterPro" id="IPR050583">
    <property type="entry name" value="Mycobacterial_A85_antigen"/>
</dbReference>
<evidence type="ECO:0000313" key="2">
    <source>
        <dbReference type="Proteomes" id="UP000622610"/>
    </source>
</evidence>